<dbReference type="OrthoDB" id="6436503at2759"/>
<accession>A0A4Y2E239</accession>
<evidence type="ECO:0000313" key="2">
    <source>
        <dbReference type="EMBL" id="GBM22369.1"/>
    </source>
</evidence>
<protein>
    <recommendedName>
        <fullName evidence="1">DUF5641 domain-containing protein</fullName>
    </recommendedName>
</protein>
<dbReference type="Pfam" id="PF18701">
    <property type="entry name" value="DUF5641"/>
    <property type="match status" value="1"/>
</dbReference>
<dbReference type="PANTHER" id="PTHR47331">
    <property type="entry name" value="PHD-TYPE DOMAIN-CONTAINING PROTEIN"/>
    <property type="match status" value="1"/>
</dbReference>
<organism evidence="2 3">
    <name type="scientific">Araneus ventricosus</name>
    <name type="common">Orbweaver spider</name>
    <name type="synonym">Epeira ventricosa</name>
    <dbReference type="NCBI Taxonomy" id="182803"/>
    <lineage>
        <taxon>Eukaryota</taxon>
        <taxon>Metazoa</taxon>
        <taxon>Ecdysozoa</taxon>
        <taxon>Arthropoda</taxon>
        <taxon>Chelicerata</taxon>
        <taxon>Arachnida</taxon>
        <taxon>Araneae</taxon>
        <taxon>Araneomorphae</taxon>
        <taxon>Entelegynae</taxon>
        <taxon>Araneoidea</taxon>
        <taxon>Araneidae</taxon>
        <taxon>Araneus</taxon>
    </lineage>
</organism>
<name>A0A4Y2E239_ARAVE</name>
<evidence type="ECO:0000313" key="3">
    <source>
        <dbReference type="Proteomes" id="UP000499080"/>
    </source>
</evidence>
<dbReference type="PANTHER" id="PTHR47331:SF6">
    <property type="entry name" value="DOUBLECORTIN DOMAIN-CONTAINING PROTEIN"/>
    <property type="match status" value="1"/>
</dbReference>
<keyword evidence="3" id="KW-1185">Reference proteome</keyword>
<comment type="caution">
    <text evidence="2">The sequence shown here is derived from an EMBL/GenBank/DDBJ whole genome shotgun (WGS) entry which is preliminary data.</text>
</comment>
<proteinExistence type="predicted"/>
<reference evidence="2 3" key="1">
    <citation type="journal article" date="2019" name="Sci. Rep.">
        <title>Orb-weaving spider Araneus ventricosus genome elucidates the spidroin gene catalogue.</title>
        <authorList>
            <person name="Kono N."/>
            <person name="Nakamura H."/>
            <person name="Ohtoshi R."/>
            <person name="Moran D.A.P."/>
            <person name="Shinohara A."/>
            <person name="Yoshida Y."/>
            <person name="Fujiwara M."/>
            <person name="Mori M."/>
            <person name="Tomita M."/>
            <person name="Arakawa K."/>
        </authorList>
    </citation>
    <scope>NUCLEOTIDE SEQUENCE [LARGE SCALE GENOMIC DNA]</scope>
</reference>
<sequence length="191" mass="22325">MWEAAVKSMKFHLRRATVAQIFIYEEFSTFLAQIVACLNSRPLVPVSSDPDDLSVITPPNFLIGSTLDAIPERDVTNFTIPLADRWKLVQQISQSFWKRWASEYITQFQRRSKWQRPHYNLRVNDIVLIKDDNLPPLKWRMGRVVETFPGSDNQVRVVKLKTQLGVMKRPIHKLCVLPSICQSWFNTHFIN</sequence>
<evidence type="ECO:0000259" key="1">
    <source>
        <dbReference type="Pfam" id="PF18701"/>
    </source>
</evidence>
<feature type="domain" description="DUF5641" evidence="1">
    <location>
        <begin position="84"/>
        <end position="177"/>
    </location>
</feature>
<dbReference type="AlphaFoldDB" id="A0A4Y2E239"/>
<dbReference type="InterPro" id="IPR040676">
    <property type="entry name" value="DUF5641"/>
</dbReference>
<dbReference type="EMBL" id="BGPR01244811">
    <property type="protein sequence ID" value="GBM22369.1"/>
    <property type="molecule type" value="Genomic_DNA"/>
</dbReference>
<dbReference type="Proteomes" id="UP000499080">
    <property type="component" value="Unassembled WGS sequence"/>
</dbReference>
<gene>
    <name evidence="2" type="ORF">AVEN_77714_1</name>
</gene>